<evidence type="ECO:0000313" key="8">
    <source>
        <dbReference type="Proteomes" id="UP001596547"/>
    </source>
</evidence>
<accession>A0ABD6A7U9</accession>
<gene>
    <name evidence="7" type="ORF">ACFQPE_07560</name>
</gene>
<keyword evidence="8" id="KW-1185">Reference proteome</keyword>
<evidence type="ECO:0000256" key="5">
    <source>
        <dbReference type="SAM" id="Phobius"/>
    </source>
</evidence>
<keyword evidence="4 5" id="KW-0472">Membrane</keyword>
<dbReference type="EMBL" id="JBHTBF010000002">
    <property type="protein sequence ID" value="MFC7316653.1"/>
    <property type="molecule type" value="Genomic_DNA"/>
</dbReference>
<name>A0ABD6A7U9_9EURY</name>
<evidence type="ECO:0000259" key="6">
    <source>
        <dbReference type="Pfam" id="PF00892"/>
    </source>
</evidence>
<feature type="transmembrane region" description="Helical" evidence="5">
    <location>
        <begin position="154"/>
        <end position="173"/>
    </location>
</feature>
<dbReference type="Proteomes" id="UP001596547">
    <property type="component" value="Unassembled WGS sequence"/>
</dbReference>
<evidence type="ECO:0000256" key="3">
    <source>
        <dbReference type="ARBA" id="ARBA00022989"/>
    </source>
</evidence>
<keyword evidence="2 5" id="KW-0812">Transmembrane</keyword>
<dbReference type="Pfam" id="PF00892">
    <property type="entry name" value="EamA"/>
    <property type="match status" value="2"/>
</dbReference>
<dbReference type="InterPro" id="IPR000620">
    <property type="entry name" value="EamA_dom"/>
</dbReference>
<feature type="transmembrane region" description="Helical" evidence="5">
    <location>
        <begin position="6"/>
        <end position="22"/>
    </location>
</feature>
<feature type="transmembrane region" description="Helical" evidence="5">
    <location>
        <begin position="125"/>
        <end position="142"/>
    </location>
</feature>
<dbReference type="PANTHER" id="PTHR32322:SF2">
    <property type="entry name" value="EAMA DOMAIN-CONTAINING PROTEIN"/>
    <property type="match status" value="1"/>
</dbReference>
<dbReference type="GeneID" id="79316702"/>
<evidence type="ECO:0000313" key="7">
    <source>
        <dbReference type="EMBL" id="MFC7316653.1"/>
    </source>
</evidence>
<feature type="transmembrane region" description="Helical" evidence="5">
    <location>
        <begin position="102"/>
        <end position="119"/>
    </location>
</feature>
<dbReference type="InterPro" id="IPR050638">
    <property type="entry name" value="AA-Vitamin_Transporters"/>
</dbReference>
<keyword evidence="3 5" id="KW-1133">Transmembrane helix</keyword>
<proteinExistence type="predicted"/>
<feature type="transmembrane region" description="Helical" evidence="5">
    <location>
        <begin position="247"/>
        <end position="267"/>
    </location>
</feature>
<dbReference type="AlphaFoldDB" id="A0ABD6A7U9"/>
<feature type="transmembrane region" description="Helical" evidence="5">
    <location>
        <begin position="34"/>
        <end position="54"/>
    </location>
</feature>
<comment type="subcellular location">
    <subcellularLocation>
        <location evidence="1">Membrane</location>
        <topology evidence="1">Multi-pass membrane protein</topology>
    </subcellularLocation>
</comment>
<dbReference type="InterPro" id="IPR037185">
    <property type="entry name" value="EmrE-like"/>
</dbReference>
<feature type="transmembrane region" description="Helical" evidence="5">
    <location>
        <begin position="185"/>
        <end position="206"/>
    </location>
</feature>
<dbReference type="SUPFAM" id="SSF103481">
    <property type="entry name" value="Multidrug resistance efflux transporter EmrE"/>
    <property type="match status" value="2"/>
</dbReference>
<protein>
    <submittedName>
        <fullName evidence="7">EamA family transporter</fullName>
    </submittedName>
</protein>
<feature type="domain" description="EamA" evidence="6">
    <location>
        <begin position="4"/>
        <end position="141"/>
    </location>
</feature>
<dbReference type="RefSeq" id="WP_276304084.1">
    <property type="nucleotide sequence ID" value="NZ_CP119992.1"/>
</dbReference>
<dbReference type="GO" id="GO:0016020">
    <property type="term" value="C:membrane"/>
    <property type="evidence" value="ECO:0007669"/>
    <property type="project" value="UniProtKB-SubCell"/>
</dbReference>
<sequence>MNVGHLYAVLAALLFGAYLVLYKRYFGTYPTMPYMVGVYGSALAWYLPIGVITWPDGRALAGTVTSPEALGALVAAALLTGVAVAVSLLAVNRGEVSYVAPLNKLVPLFVLPIEVLALGQHLGPLQVVGVLVATAGVYLANYHSGALLAPFRRALTYPPAQLALFGAALFGVVDVTKRVLLQELALPVPLVVWLGLLGILAVSLPLGRRRFDALPRRAYPGIVAMGLLVAVVNHTTALAFQTIPASVASPIINAQAVVAVVLGGLLLDEGAFPQRLAASVLAAVGVGLVALT</sequence>
<evidence type="ECO:0000256" key="2">
    <source>
        <dbReference type="ARBA" id="ARBA00022692"/>
    </source>
</evidence>
<feature type="domain" description="EamA" evidence="6">
    <location>
        <begin position="162"/>
        <end position="290"/>
    </location>
</feature>
<reference evidence="7 8" key="1">
    <citation type="journal article" date="2019" name="Int. J. Syst. Evol. Microbiol.">
        <title>The Global Catalogue of Microorganisms (GCM) 10K type strain sequencing project: providing services to taxonomists for standard genome sequencing and annotation.</title>
        <authorList>
            <consortium name="The Broad Institute Genomics Platform"/>
            <consortium name="The Broad Institute Genome Sequencing Center for Infectious Disease"/>
            <person name="Wu L."/>
            <person name="Ma J."/>
        </authorList>
    </citation>
    <scope>NUCLEOTIDE SEQUENCE [LARGE SCALE GENOMIC DNA]</scope>
    <source>
        <strain evidence="7 8">PSR21</strain>
    </source>
</reference>
<evidence type="ECO:0000256" key="1">
    <source>
        <dbReference type="ARBA" id="ARBA00004141"/>
    </source>
</evidence>
<organism evidence="7 8">
    <name type="scientific">Halomarina halobia</name>
    <dbReference type="NCBI Taxonomy" id="3033386"/>
    <lineage>
        <taxon>Archaea</taxon>
        <taxon>Methanobacteriati</taxon>
        <taxon>Methanobacteriota</taxon>
        <taxon>Stenosarchaea group</taxon>
        <taxon>Halobacteria</taxon>
        <taxon>Halobacteriales</taxon>
        <taxon>Natronomonadaceae</taxon>
        <taxon>Halomarina</taxon>
    </lineage>
</organism>
<evidence type="ECO:0000256" key="4">
    <source>
        <dbReference type="ARBA" id="ARBA00023136"/>
    </source>
</evidence>
<feature type="transmembrane region" description="Helical" evidence="5">
    <location>
        <begin position="218"/>
        <end position="241"/>
    </location>
</feature>
<feature type="transmembrane region" description="Helical" evidence="5">
    <location>
        <begin position="69"/>
        <end position="90"/>
    </location>
</feature>
<dbReference type="PANTHER" id="PTHR32322">
    <property type="entry name" value="INNER MEMBRANE TRANSPORTER"/>
    <property type="match status" value="1"/>
</dbReference>
<comment type="caution">
    <text evidence="7">The sequence shown here is derived from an EMBL/GenBank/DDBJ whole genome shotgun (WGS) entry which is preliminary data.</text>
</comment>